<proteinExistence type="predicted"/>
<accession>A0A0F9J073</accession>
<evidence type="ECO:0000256" key="1">
    <source>
        <dbReference type="SAM" id="Coils"/>
    </source>
</evidence>
<dbReference type="EMBL" id="LAZR01011177">
    <property type="protein sequence ID" value="KKM63024.1"/>
    <property type="molecule type" value="Genomic_DNA"/>
</dbReference>
<name>A0A0F9J073_9ZZZZ</name>
<dbReference type="AlphaFoldDB" id="A0A0F9J073"/>
<evidence type="ECO:0000313" key="2">
    <source>
        <dbReference type="EMBL" id="KKM63024.1"/>
    </source>
</evidence>
<sequence>MTMMSAKQVIAGLRSKNKELKMRIERAKAIAYNWDHHDDAGCLEKLKQELEDPE</sequence>
<organism evidence="2">
    <name type="scientific">marine sediment metagenome</name>
    <dbReference type="NCBI Taxonomy" id="412755"/>
    <lineage>
        <taxon>unclassified sequences</taxon>
        <taxon>metagenomes</taxon>
        <taxon>ecological metagenomes</taxon>
    </lineage>
</organism>
<protein>
    <submittedName>
        <fullName evidence="2">Uncharacterized protein</fullName>
    </submittedName>
</protein>
<reference evidence="2" key="1">
    <citation type="journal article" date="2015" name="Nature">
        <title>Complex archaea that bridge the gap between prokaryotes and eukaryotes.</title>
        <authorList>
            <person name="Spang A."/>
            <person name="Saw J.H."/>
            <person name="Jorgensen S.L."/>
            <person name="Zaremba-Niedzwiedzka K."/>
            <person name="Martijn J."/>
            <person name="Lind A.E."/>
            <person name="van Eijk R."/>
            <person name="Schleper C."/>
            <person name="Guy L."/>
            <person name="Ettema T.J."/>
        </authorList>
    </citation>
    <scope>NUCLEOTIDE SEQUENCE</scope>
</reference>
<feature type="coiled-coil region" evidence="1">
    <location>
        <begin position="3"/>
        <end position="30"/>
    </location>
</feature>
<keyword evidence="1" id="KW-0175">Coiled coil</keyword>
<comment type="caution">
    <text evidence="2">The sequence shown here is derived from an EMBL/GenBank/DDBJ whole genome shotgun (WGS) entry which is preliminary data.</text>
</comment>
<gene>
    <name evidence="2" type="ORF">LCGC14_1515780</name>
</gene>